<dbReference type="PANTHER" id="PTHR20883:SF19">
    <property type="entry name" value="MULTIFUNCTIONAL DIOXYGENASE AUSE"/>
    <property type="match status" value="1"/>
</dbReference>
<keyword evidence="4" id="KW-0223">Dioxygenase</keyword>
<dbReference type="InterPro" id="IPR008775">
    <property type="entry name" value="Phytyl_CoA_dOase-like"/>
</dbReference>
<dbReference type="OrthoDB" id="445007at2759"/>
<evidence type="ECO:0000313" key="7">
    <source>
        <dbReference type="EMBL" id="KAJ5205101.1"/>
    </source>
</evidence>
<sequence length="301" mass="33154">MDPIKIPRASASADIETILQLLNEVGGVIIEGLLRPDQVQRFNAELEKPMNSLQAGSTHEEEFIQDFHGAQTKRLTNVCTHSKVFRDEVLDNDLVHQIAAKIFHHESGTYWMNAAQVIEIGPGNKAQALHRDNSSYTAFNAIGRDAPEVVINFLVALTTFTDINGGTRVIPGSHRWSDFSVQPSPEDTIACEMNPGDALFINGKILHGGGANRTSNEKRRAISFSLQASFLTPEEAYPFQVSLDIVKTMNARAQRMIGFRSQFPKGSPGLWQTDCGELGDMLDLKGADPQLREYMSAASLT</sequence>
<evidence type="ECO:0000256" key="5">
    <source>
        <dbReference type="ARBA" id="ARBA00023002"/>
    </source>
</evidence>
<reference evidence="7" key="1">
    <citation type="submission" date="2022-12" db="EMBL/GenBank/DDBJ databases">
        <authorList>
            <person name="Petersen C."/>
        </authorList>
    </citation>
    <scope>NUCLEOTIDE SEQUENCE</scope>
    <source>
        <strain evidence="7">IBT 15544</strain>
    </source>
</reference>
<dbReference type="RefSeq" id="XP_058309580.1">
    <property type="nucleotide sequence ID" value="XM_058453042.1"/>
</dbReference>
<dbReference type="Proteomes" id="UP001150904">
    <property type="component" value="Unassembled WGS sequence"/>
</dbReference>
<accession>A0A9W9T0V7</accession>
<organism evidence="7 8">
    <name type="scientific">Penicillium cinerascens</name>
    <dbReference type="NCBI Taxonomy" id="70096"/>
    <lineage>
        <taxon>Eukaryota</taxon>
        <taxon>Fungi</taxon>
        <taxon>Dikarya</taxon>
        <taxon>Ascomycota</taxon>
        <taxon>Pezizomycotina</taxon>
        <taxon>Eurotiomycetes</taxon>
        <taxon>Eurotiomycetidae</taxon>
        <taxon>Eurotiales</taxon>
        <taxon>Aspergillaceae</taxon>
        <taxon>Penicillium</taxon>
    </lineage>
</organism>
<gene>
    <name evidence="7" type="ORF">N7498_005980</name>
</gene>
<evidence type="ECO:0000256" key="4">
    <source>
        <dbReference type="ARBA" id="ARBA00022964"/>
    </source>
</evidence>
<dbReference type="SUPFAM" id="SSF51197">
    <property type="entry name" value="Clavaminate synthase-like"/>
    <property type="match status" value="1"/>
</dbReference>
<dbReference type="GO" id="GO:0051213">
    <property type="term" value="F:dioxygenase activity"/>
    <property type="evidence" value="ECO:0007669"/>
    <property type="project" value="UniProtKB-KW"/>
</dbReference>
<evidence type="ECO:0000256" key="3">
    <source>
        <dbReference type="ARBA" id="ARBA00022723"/>
    </source>
</evidence>
<evidence type="ECO:0000313" key="8">
    <source>
        <dbReference type="Proteomes" id="UP001150904"/>
    </source>
</evidence>
<dbReference type="EMBL" id="JAPQKR010000012">
    <property type="protein sequence ID" value="KAJ5205101.1"/>
    <property type="molecule type" value="Genomic_DNA"/>
</dbReference>
<keyword evidence="8" id="KW-1185">Reference proteome</keyword>
<comment type="similarity">
    <text evidence="2">Belongs to the PhyH family.</text>
</comment>
<reference evidence="7" key="2">
    <citation type="journal article" date="2023" name="IMA Fungus">
        <title>Comparative genomic study of the Penicillium genus elucidates a diverse pangenome and 15 lateral gene transfer events.</title>
        <authorList>
            <person name="Petersen C."/>
            <person name="Sorensen T."/>
            <person name="Nielsen M.R."/>
            <person name="Sondergaard T.E."/>
            <person name="Sorensen J.L."/>
            <person name="Fitzpatrick D.A."/>
            <person name="Frisvad J.C."/>
            <person name="Nielsen K.L."/>
        </authorList>
    </citation>
    <scope>NUCLEOTIDE SEQUENCE</scope>
    <source>
        <strain evidence="7">IBT 15544</strain>
    </source>
</reference>
<comment type="caution">
    <text evidence="7">The sequence shown here is derived from an EMBL/GenBank/DDBJ whole genome shotgun (WGS) entry which is preliminary data.</text>
</comment>
<comment type="cofactor">
    <cofactor evidence="1">
        <name>Fe cation</name>
        <dbReference type="ChEBI" id="CHEBI:24875"/>
    </cofactor>
</comment>
<name>A0A9W9T0V7_9EURO</name>
<proteinExistence type="inferred from homology"/>
<dbReference type="AlphaFoldDB" id="A0A9W9T0V7"/>
<keyword evidence="5" id="KW-0560">Oxidoreductase</keyword>
<dbReference type="GeneID" id="83180343"/>
<dbReference type="Gene3D" id="2.60.120.620">
    <property type="entry name" value="q2cbj1_9rhob like domain"/>
    <property type="match status" value="1"/>
</dbReference>
<evidence type="ECO:0000256" key="1">
    <source>
        <dbReference type="ARBA" id="ARBA00001962"/>
    </source>
</evidence>
<keyword evidence="3" id="KW-0479">Metal-binding</keyword>
<dbReference type="PANTHER" id="PTHR20883">
    <property type="entry name" value="PHYTANOYL-COA DIOXYGENASE DOMAIN CONTAINING 1"/>
    <property type="match status" value="1"/>
</dbReference>
<dbReference type="GO" id="GO:0046872">
    <property type="term" value="F:metal ion binding"/>
    <property type="evidence" value="ECO:0007669"/>
    <property type="project" value="UniProtKB-KW"/>
</dbReference>
<evidence type="ECO:0000256" key="2">
    <source>
        <dbReference type="ARBA" id="ARBA00005830"/>
    </source>
</evidence>
<evidence type="ECO:0000256" key="6">
    <source>
        <dbReference type="ARBA" id="ARBA00023004"/>
    </source>
</evidence>
<keyword evidence="6" id="KW-0408">Iron</keyword>
<dbReference type="Pfam" id="PF05721">
    <property type="entry name" value="PhyH"/>
    <property type="match status" value="1"/>
</dbReference>
<protein>
    <submittedName>
        <fullName evidence="7">Uncharacterized protein</fullName>
    </submittedName>
</protein>